<dbReference type="PANTHER" id="PTHR18841">
    <property type="entry name" value="VITELLINE MEMBRANE OUTER LAYER PROTEIN I-RELATED"/>
    <property type="match status" value="1"/>
</dbReference>
<evidence type="ECO:0000313" key="2">
    <source>
        <dbReference type="Proteomes" id="UP000640999"/>
    </source>
</evidence>
<dbReference type="PANTHER" id="PTHR18841:SF0">
    <property type="entry name" value="VITELLINE MEMBRANE OUTER LAYER 1 HOMOLOG A-RELATED"/>
    <property type="match status" value="1"/>
</dbReference>
<dbReference type="AlphaFoldDB" id="A0A850VCT1"/>
<accession>A0A850VCT1</accession>
<reference evidence="1" key="1">
    <citation type="submission" date="2019-10" db="EMBL/GenBank/DDBJ databases">
        <title>Bird 10,000 Genomes (B10K) Project - Family phase.</title>
        <authorList>
            <person name="Zhang G."/>
        </authorList>
    </citation>
    <scope>NUCLEOTIDE SEQUENCE</scope>
    <source>
        <strain evidence="1">B10K-IZ-033-78</strain>
        <tissue evidence="1">Muscle</tissue>
    </source>
</reference>
<sequence>VEPHKEFFWDDTGLNGVRLLCDNRGQATSSEGPHGTWRQPGSCPARQWLVAFRLRVEALRRLWDNTAANAVAAICLGGSVLGDCRGPQGTWSLPCPPRAGVCGLRTHLEQPQRSGDDTGLNYLELYCCT</sequence>
<dbReference type="Gene3D" id="2.100.10.20">
    <property type="entry name" value="Vitelline membrane outer layer protein I (VOMI)"/>
    <property type="match status" value="1"/>
</dbReference>
<feature type="non-terminal residue" evidence="1">
    <location>
        <position position="1"/>
    </location>
</feature>
<comment type="caution">
    <text evidence="1">The sequence shown here is derived from an EMBL/GenBank/DDBJ whole genome shotgun (WGS) entry which is preliminary data.</text>
</comment>
<dbReference type="GO" id="GO:0005615">
    <property type="term" value="C:extracellular space"/>
    <property type="evidence" value="ECO:0007669"/>
    <property type="project" value="TreeGrafter"/>
</dbReference>
<dbReference type="OrthoDB" id="6344411at2759"/>
<gene>
    <name evidence="1" type="primary">Vmo1_3</name>
    <name evidence="1" type="ORF">CHLHAR_R15502</name>
</gene>
<dbReference type="Proteomes" id="UP000640999">
    <property type="component" value="Unassembled WGS sequence"/>
</dbReference>
<dbReference type="InterPro" id="IPR036706">
    <property type="entry name" value="VOMI_sf"/>
</dbReference>
<protein>
    <submittedName>
        <fullName evidence="1">VMO1 protein</fullName>
    </submittedName>
</protein>
<dbReference type="EMBL" id="WEIW01005607">
    <property type="protein sequence ID" value="NWH42037.1"/>
    <property type="molecule type" value="Genomic_DNA"/>
</dbReference>
<evidence type="ECO:0000313" key="1">
    <source>
        <dbReference type="EMBL" id="NWH42037.1"/>
    </source>
</evidence>
<feature type="non-terminal residue" evidence="1">
    <location>
        <position position="129"/>
    </location>
</feature>
<organism evidence="1 2">
    <name type="scientific">Chloropsis hardwickii</name>
    <dbReference type="NCBI Taxonomy" id="667144"/>
    <lineage>
        <taxon>Eukaryota</taxon>
        <taxon>Metazoa</taxon>
        <taxon>Chordata</taxon>
        <taxon>Craniata</taxon>
        <taxon>Vertebrata</taxon>
        <taxon>Euteleostomi</taxon>
        <taxon>Archelosauria</taxon>
        <taxon>Archosauria</taxon>
        <taxon>Dinosauria</taxon>
        <taxon>Saurischia</taxon>
        <taxon>Theropoda</taxon>
        <taxon>Coelurosauria</taxon>
        <taxon>Aves</taxon>
        <taxon>Neognathae</taxon>
        <taxon>Neoaves</taxon>
        <taxon>Telluraves</taxon>
        <taxon>Australaves</taxon>
        <taxon>Passeriformes</taxon>
        <taxon>Corvoidea</taxon>
        <taxon>Irenidae</taxon>
        <taxon>Chloropsis</taxon>
    </lineage>
</organism>
<keyword evidence="2" id="KW-1185">Reference proteome</keyword>
<name>A0A850VCT1_9CORV</name>
<dbReference type="InterPro" id="IPR005515">
    <property type="entry name" value="VOMI"/>
</dbReference>
<dbReference type="SUPFAM" id="SSF51092">
    <property type="entry name" value="Vitelline membrane outer protein-I (VMO-I)"/>
    <property type="match status" value="1"/>
</dbReference>
<dbReference type="Pfam" id="PF03762">
    <property type="entry name" value="VOMI"/>
    <property type="match status" value="1"/>
</dbReference>
<proteinExistence type="predicted"/>